<dbReference type="OrthoDB" id="9984708at2759"/>
<comment type="caution">
    <text evidence="3">The sequence shown here is derived from an EMBL/GenBank/DDBJ whole genome shotgun (WGS) entry which is preliminary data.</text>
</comment>
<dbReference type="EMBL" id="CAJNON010000827">
    <property type="protein sequence ID" value="CAF1387352.1"/>
    <property type="molecule type" value="Genomic_DNA"/>
</dbReference>
<dbReference type="InterPro" id="IPR001810">
    <property type="entry name" value="F-box_dom"/>
</dbReference>
<dbReference type="Pfam" id="PF00646">
    <property type="entry name" value="F-box"/>
    <property type="match status" value="1"/>
</dbReference>
<protein>
    <recommendedName>
        <fullName evidence="1">F-box domain-containing protein</fullName>
    </recommendedName>
</protein>
<evidence type="ECO:0000313" key="4">
    <source>
        <dbReference type="Proteomes" id="UP000663881"/>
    </source>
</evidence>
<organism evidence="3 4">
    <name type="scientific">Adineta steineri</name>
    <dbReference type="NCBI Taxonomy" id="433720"/>
    <lineage>
        <taxon>Eukaryota</taxon>
        <taxon>Metazoa</taxon>
        <taxon>Spiralia</taxon>
        <taxon>Gnathifera</taxon>
        <taxon>Rotifera</taxon>
        <taxon>Eurotatoria</taxon>
        <taxon>Bdelloidea</taxon>
        <taxon>Adinetida</taxon>
        <taxon>Adinetidae</taxon>
        <taxon>Adineta</taxon>
    </lineage>
</organism>
<dbReference type="PROSITE" id="PS50181">
    <property type="entry name" value="FBOX"/>
    <property type="match status" value="1"/>
</dbReference>
<evidence type="ECO:0000313" key="2">
    <source>
        <dbReference type="EMBL" id="CAF1387352.1"/>
    </source>
</evidence>
<sequence>MSSLIEDLPNELLFDVFQYLDTRDLYESFWGLNYRFNNILRSLKDLSLTMEKNNPSLLTIFASRIARLEVNTWHEIDLIQFINLKSLILHRTTRNQITQIRPNVIPKLVSLSISLAFDFWSSAQLAQDVFSNGFSSLRHADLGRVDVPYTRSWSLSLYLHSVCVCSADSIIVPLILASCPRLRNLQVQIFGDNHRIDLPSLHLHHPLKRFTFVDSHGILSLHDINLLLIYMPNIECIHLTLFEMSFHLLARTLIHRLHRLHQFDCYINESPDSSENMDRIRAVHPCFHHLQYFEKNHGIRHFTNRQSR</sequence>
<dbReference type="Proteomes" id="UP000663891">
    <property type="component" value="Unassembled WGS sequence"/>
</dbReference>
<evidence type="ECO:0000313" key="3">
    <source>
        <dbReference type="EMBL" id="CAF3642216.1"/>
    </source>
</evidence>
<reference evidence="3" key="1">
    <citation type="submission" date="2021-02" db="EMBL/GenBank/DDBJ databases">
        <authorList>
            <person name="Nowell W R."/>
        </authorList>
    </citation>
    <scope>NUCLEOTIDE SEQUENCE</scope>
</reference>
<proteinExistence type="predicted"/>
<accession>A0A818R066</accession>
<gene>
    <name evidence="3" type="ORF">OKA104_LOCUS8717</name>
    <name evidence="2" type="ORF">VCS650_LOCUS35749</name>
</gene>
<dbReference type="SUPFAM" id="SSF81383">
    <property type="entry name" value="F-box domain"/>
    <property type="match status" value="1"/>
</dbReference>
<dbReference type="Proteomes" id="UP000663881">
    <property type="component" value="Unassembled WGS sequence"/>
</dbReference>
<dbReference type="AlphaFoldDB" id="A0A818R066"/>
<evidence type="ECO:0000259" key="1">
    <source>
        <dbReference type="PROSITE" id="PS50181"/>
    </source>
</evidence>
<feature type="domain" description="F-box" evidence="1">
    <location>
        <begin position="2"/>
        <end position="50"/>
    </location>
</feature>
<dbReference type="EMBL" id="CAJOAY010000357">
    <property type="protein sequence ID" value="CAF3642216.1"/>
    <property type="molecule type" value="Genomic_DNA"/>
</dbReference>
<name>A0A818R066_9BILA</name>
<dbReference type="InterPro" id="IPR036047">
    <property type="entry name" value="F-box-like_dom_sf"/>
</dbReference>